<accession>A0ABM3G102</accession>
<dbReference type="Pfam" id="PF13359">
    <property type="entry name" value="DDE_Tnp_4"/>
    <property type="match status" value="1"/>
</dbReference>
<dbReference type="GeneID" id="124294107"/>
<proteinExistence type="predicted"/>
<organism evidence="6 7">
    <name type="scientific">Neodiprion lecontei</name>
    <name type="common">Redheaded pine sawfly</name>
    <dbReference type="NCBI Taxonomy" id="441921"/>
    <lineage>
        <taxon>Eukaryota</taxon>
        <taxon>Metazoa</taxon>
        <taxon>Ecdysozoa</taxon>
        <taxon>Arthropoda</taxon>
        <taxon>Hexapoda</taxon>
        <taxon>Insecta</taxon>
        <taxon>Pterygota</taxon>
        <taxon>Neoptera</taxon>
        <taxon>Endopterygota</taxon>
        <taxon>Hymenoptera</taxon>
        <taxon>Tenthredinoidea</taxon>
        <taxon>Diprionidae</taxon>
        <taxon>Diprioninae</taxon>
        <taxon>Neodiprion</taxon>
    </lineage>
</organism>
<keyword evidence="3" id="KW-0472">Membrane</keyword>
<feature type="domain" description="DDE Tnp4" evidence="4">
    <location>
        <begin position="320"/>
        <end position="481"/>
    </location>
</feature>
<protein>
    <submittedName>
        <fullName evidence="7">Uncharacterized protein LOC124294107</fullName>
    </submittedName>
</protein>
<keyword evidence="3" id="KW-1133">Transmembrane helix</keyword>
<gene>
    <name evidence="7" type="primary">LOC124294107</name>
</gene>
<dbReference type="InterPro" id="IPR027806">
    <property type="entry name" value="HARBI1_dom"/>
</dbReference>
<feature type="transmembrane region" description="Helical" evidence="3">
    <location>
        <begin position="247"/>
        <end position="269"/>
    </location>
</feature>
<name>A0ABM3G102_NEOLC</name>
<dbReference type="Proteomes" id="UP000829291">
    <property type="component" value="Chromosome 4"/>
</dbReference>
<keyword evidence="2" id="KW-0479">Metal-binding</keyword>
<keyword evidence="6" id="KW-1185">Reference proteome</keyword>
<dbReference type="Pfam" id="PF13613">
    <property type="entry name" value="HTH_Tnp_4"/>
    <property type="match status" value="1"/>
</dbReference>
<evidence type="ECO:0000313" key="7">
    <source>
        <dbReference type="RefSeq" id="XP_046593940.1"/>
    </source>
</evidence>
<evidence type="ECO:0000256" key="1">
    <source>
        <dbReference type="ARBA" id="ARBA00001968"/>
    </source>
</evidence>
<evidence type="ECO:0000259" key="5">
    <source>
        <dbReference type="Pfam" id="PF13613"/>
    </source>
</evidence>
<dbReference type="PANTHER" id="PTHR23080:SF143">
    <property type="entry name" value="SI:DKEY-56D12.4"/>
    <property type="match status" value="1"/>
</dbReference>
<evidence type="ECO:0000313" key="6">
    <source>
        <dbReference type="Proteomes" id="UP000829291"/>
    </source>
</evidence>
<feature type="domain" description="Transposase Helix-turn-helix" evidence="5">
    <location>
        <begin position="243"/>
        <end position="287"/>
    </location>
</feature>
<sequence>MDCCCEKKKWSPKTHHVICNAHFIGKKKSDDPASPSYAPTLFPPVYHAKQVNERAVLSRYNRLMNRRKTLHKHNIGVNCDTGNQVNNDPNNVVNNSGCEPMDISSAEVILKSDQECQVDFVSSAGIEQTKAFTCNRYIYMTNYCDAEVQTEIPEIATLKTIVNRKKMKDEEVQCGTSLTDRVDKSVGFNKAIVEQNRKQRSFCGFPSIKTDEDLLDIAGVNFQNFNFLLSKTENPSERYTITREQRLLIFLVKIKTGLTFSAIAIFFGLHRSTISKIFFSTLQYLNSSTANLVFWPSRAAVQKTMPECFKPQYSNTRVIIDCTEFKIDVPSSVDDRIYCYFHYKKGFTAKVLIGITPSGFICFKSKVAGGRKGDSQLTIESNLVDSLEDGDVVLADKGFPEIRSIIDASGKRVLLIMPPFLEKKSEFSKEETDLTYNIARVRIHVERITQRLKTYQILYKIPEHLFFCIDNIIHVICGLVNLQPPIFSNKTKTIK</sequence>
<evidence type="ECO:0000259" key="4">
    <source>
        <dbReference type="Pfam" id="PF13359"/>
    </source>
</evidence>
<dbReference type="RefSeq" id="XP_046593940.1">
    <property type="nucleotide sequence ID" value="XM_046737984.1"/>
</dbReference>
<comment type="cofactor">
    <cofactor evidence="1">
        <name>a divalent metal cation</name>
        <dbReference type="ChEBI" id="CHEBI:60240"/>
    </cofactor>
</comment>
<dbReference type="InterPro" id="IPR027805">
    <property type="entry name" value="Transposase_HTH_dom"/>
</dbReference>
<keyword evidence="3" id="KW-0812">Transmembrane</keyword>
<evidence type="ECO:0000256" key="3">
    <source>
        <dbReference type="SAM" id="Phobius"/>
    </source>
</evidence>
<dbReference type="PANTHER" id="PTHR23080">
    <property type="entry name" value="THAP DOMAIN PROTEIN"/>
    <property type="match status" value="1"/>
</dbReference>
<reference evidence="7" key="1">
    <citation type="submission" date="2025-08" db="UniProtKB">
        <authorList>
            <consortium name="RefSeq"/>
        </authorList>
    </citation>
    <scope>IDENTIFICATION</scope>
    <source>
        <tissue evidence="7">Thorax and Abdomen</tissue>
    </source>
</reference>
<evidence type="ECO:0000256" key="2">
    <source>
        <dbReference type="ARBA" id="ARBA00022723"/>
    </source>
</evidence>